<comment type="caution">
    <text evidence="1">The sequence shown here is derived from an EMBL/GenBank/DDBJ whole genome shotgun (WGS) entry which is preliminary data.</text>
</comment>
<protein>
    <submittedName>
        <fullName evidence="1">Uncharacterized protein</fullName>
    </submittedName>
</protein>
<name>A0ACC0VU70_9STRA</name>
<proteinExistence type="predicted"/>
<evidence type="ECO:0000313" key="1">
    <source>
        <dbReference type="EMBL" id="KAI9909827.1"/>
    </source>
</evidence>
<keyword evidence="2" id="KW-1185">Reference proteome</keyword>
<dbReference type="EMBL" id="CM047585">
    <property type="protein sequence ID" value="KAI9909827.1"/>
    <property type="molecule type" value="Genomic_DNA"/>
</dbReference>
<sequence length="168" mass="18967">MTNQVQLVICVRPLERALTGKPEYFRVFSEVTRQRRSMHRVPLELPLAFPSRASLDSETQQTELFDATTRPVIDAAFNGNKNGLVVAYGVTNAGKTYTISGTTEAPGILPQSLEYIMNELFRQKEIEAQPVTRVTATYLEIYDDNAYDLFSPPLRRKALRVQDCDGHV</sequence>
<dbReference type="Proteomes" id="UP001163321">
    <property type="component" value="Chromosome 6"/>
</dbReference>
<evidence type="ECO:0000313" key="2">
    <source>
        <dbReference type="Proteomes" id="UP001163321"/>
    </source>
</evidence>
<accession>A0ACC0VU70</accession>
<reference evidence="1 2" key="1">
    <citation type="journal article" date="2022" name="bioRxiv">
        <title>The genome of the oomycete Peronosclerospora sorghi, a cosmopolitan pathogen of maize and sorghum, is inflated with dispersed pseudogenes.</title>
        <authorList>
            <person name="Fletcher K."/>
            <person name="Martin F."/>
            <person name="Isakeit T."/>
            <person name="Cavanaugh K."/>
            <person name="Magill C."/>
            <person name="Michelmore R."/>
        </authorList>
    </citation>
    <scope>NUCLEOTIDE SEQUENCE [LARGE SCALE GENOMIC DNA]</scope>
    <source>
        <strain evidence="1">P6</strain>
    </source>
</reference>
<gene>
    <name evidence="1" type="ORF">PsorP6_010072</name>
</gene>
<organism evidence="1 2">
    <name type="scientific">Peronosclerospora sorghi</name>
    <dbReference type="NCBI Taxonomy" id="230839"/>
    <lineage>
        <taxon>Eukaryota</taxon>
        <taxon>Sar</taxon>
        <taxon>Stramenopiles</taxon>
        <taxon>Oomycota</taxon>
        <taxon>Peronosporomycetes</taxon>
        <taxon>Peronosporales</taxon>
        <taxon>Peronosporaceae</taxon>
        <taxon>Peronosclerospora</taxon>
    </lineage>
</organism>